<sequence>MRLPSLLFAAAAGAQVASADFLVITEAIIPTTLIPQFSNIAQATQWTTSVFVAWNFGWRNVQSSLGSAYASNSSSAASEISAFFASNNNYTSVPPDVTNSARTATITTSPDWYSALPTRLRQFKEQERGIQQSVLASVIGASPAGSGGAPGASQTSSKGAAPTGVGAGRGIEWAVAAGALAVFM</sequence>
<organism evidence="2 3">
    <name type="scientific">Dendryphion nanum</name>
    <dbReference type="NCBI Taxonomy" id="256645"/>
    <lineage>
        <taxon>Eukaryota</taxon>
        <taxon>Fungi</taxon>
        <taxon>Dikarya</taxon>
        <taxon>Ascomycota</taxon>
        <taxon>Pezizomycotina</taxon>
        <taxon>Dothideomycetes</taxon>
        <taxon>Pleosporomycetidae</taxon>
        <taxon>Pleosporales</taxon>
        <taxon>Torulaceae</taxon>
        <taxon>Dendryphion</taxon>
    </lineage>
</organism>
<dbReference type="Proteomes" id="UP000700596">
    <property type="component" value="Unassembled WGS sequence"/>
</dbReference>
<feature type="signal peptide" evidence="1">
    <location>
        <begin position="1"/>
        <end position="19"/>
    </location>
</feature>
<name>A0A9P9DXQ4_9PLEO</name>
<keyword evidence="3" id="KW-1185">Reference proteome</keyword>
<keyword evidence="1" id="KW-0732">Signal</keyword>
<evidence type="ECO:0000313" key="3">
    <source>
        <dbReference type="Proteomes" id="UP000700596"/>
    </source>
</evidence>
<dbReference type="EMBL" id="JAGMWT010000005">
    <property type="protein sequence ID" value="KAH7128319.1"/>
    <property type="molecule type" value="Genomic_DNA"/>
</dbReference>
<feature type="chain" id="PRO_5040296150" evidence="1">
    <location>
        <begin position="20"/>
        <end position="184"/>
    </location>
</feature>
<evidence type="ECO:0000256" key="1">
    <source>
        <dbReference type="SAM" id="SignalP"/>
    </source>
</evidence>
<reference evidence="2" key="1">
    <citation type="journal article" date="2021" name="Nat. Commun.">
        <title>Genetic determinants of endophytism in the Arabidopsis root mycobiome.</title>
        <authorList>
            <person name="Mesny F."/>
            <person name="Miyauchi S."/>
            <person name="Thiergart T."/>
            <person name="Pickel B."/>
            <person name="Atanasova L."/>
            <person name="Karlsson M."/>
            <person name="Huettel B."/>
            <person name="Barry K.W."/>
            <person name="Haridas S."/>
            <person name="Chen C."/>
            <person name="Bauer D."/>
            <person name="Andreopoulos W."/>
            <person name="Pangilinan J."/>
            <person name="LaButti K."/>
            <person name="Riley R."/>
            <person name="Lipzen A."/>
            <person name="Clum A."/>
            <person name="Drula E."/>
            <person name="Henrissat B."/>
            <person name="Kohler A."/>
            <person name="Grigoriev I.V."/>
            <person name="Martin F.M."/>
            <person name="Hacquard S."/>
        </authorList>
    </citation>
    <scope>NUCLEOTIDE SEQUENCE</scope>
    <source>
        <strain evidence="2">MPI-CAGE-CH-0243</strain>
    </source>
</reference>
<accession>A0A9P9DXQ4</accession>
<dbReference type="OrthoDB" id="3795630at2759"/>
<dbReference type="AlphaFoldDB" id="A0A9P9DXQ4"/>
<gene>
    <name evidence="2" type="ORF">B0J11DRAFT_524625</name>
</gene>
<comment type="caution">
    <text evidence="2">The sequence shown here is derived from an EMBL/GenBank/DDBJ whole genome shotgun (WGS) entry which is preliminary data.</text>
</comment>
<protein>
    <submittedName>
        <fullName evidence="2">Uncharacterized protein</fullName>
    </submittedName>
</protein>
<proteinExistence type="predicted"/>
<evidence type="ECO:0000313" key="2">
    <source>
        <dbReference type="EMBL" id="KAH7128319.1"/>
    </source>
</evidence>